<evidence type="ECO:0000256" key="2">
    <source>
        <dbReference type="ARBA" id="ARBA00004882"/>
    </source>
</evidence>
<accession>A0A2C9D737</accession>
<feature type="binding site" evidence="14">
    <location>
        <position position="216"/>
    </location>
    <ligand>
        <name>substrate</name>
    </ligand>
</feature>
<keyword evidence="12" id="KW-0378">Hydrolase</keyword>
<dbReference type="Pfam" id="PF00383">
    <property type="entry name" value="dCMP_cyt_deam_1"/>
    <property type="match status" value="1"/>
</dbReference>
<organism evidence="17 18">
    <name type="scientific">Hartmannibacter diazotrophicus</name>
    <dbReference type="NCBI Taxonomy" id="1482074"/>
    <lineage>
        <taxon>Bacteria</taxon>
        <taxon>Pseudomonadati</taxon>
        <taxon>Pseudomonadota</taxon>
        <taxon>Alphaproteobacteria</taxon>
        <taxon>Hyphomicrobiales</taxon>
        <taxon>Pleomorphomonadaceae</taxon>
        <taxon>Hartmannibacter</taxon>
    </lineage>
</organism>
<evidence type="ECO:0000313" key="18">
    <source>
        <dbReference type="Proteomes" id="UP000223606"/>
    </source>
</evidence>
<dbReference type="Pfam" id="PF01872">
    <property type="entry name" value="RibD_C"/>
    <property type="match status" value="1"/>
</dbReference>
<gene>
    <name evidence="17" type="primary">ribD</name>
    <name evidence="17" type="ORF">HDIA_2593</name>
</gene>
<evidence type="ECO:0000313" key="17">
    <source>
        <dbReference type="EMBL" id="SON56134.1"/>
    </source>
</evidence>
<evidence type="ECO:0000256" key="6">
    <source>
        <dbReference type="ARBA" id="ARBA00022619"/>
    </source>
</evidence>
<feature type="binding site" evidence="15">
    <location>
        <position position="96"/>
    </location>
    <ligand>
        <name>Zn(2+)</name>
        <dbReference type="ChEBI" id="CHEBI:29105"/>
        <note>catalytic</note>
    </ligand>
</feature>
<feature type="binding site" evidence="14">
    <location>
        <begin position="312"/>
        <end position="318"/>
    </location>
    <ligand>
        <name>NADP(+)</name>
        <dbReference type="ChEBI" id="CHEBI:58349"/>
    </ligand>
</feature>
<feature type="binding site" evidence="14">
    <location>
        <position position="310"/>
    </location>
    <ligand>
        <name>substrate</name>
    </ligand>
</feature>
<evidence type="ECO:0000256" key="15">
    <source>
        <dbReference type="PIRSR" id="PIRSR006769-3"/>
    </source>
</evidence>
<dbReference type="InterPro" id="IPR002734">
    <property type="entry name" value="RibDG_C"/>
</dbReference>
<dbReference type="PROSITE" id="PS51747">
    <property type="entry name" value="CYT_DCMP_DEAMINASES_2"/>
    <property type="match status" value="1"/>
</dbReference>
<dbReference type="CDD" id="cd01284">
    <property type="entry name" value="Riboflavin_deaminase-reductase"/>
    <property type="match status" value="1"/>
</dbReference>
<dbReference type="UniPathway" id="UPA00275">
    <property type="reaction ID" value="UER00401"/>
</dbReference>
<keyword evidence="18" id="KW-1185">Reference proteome</keyword>
<dbReference type="InterPro" id="IPR050765">
    <property type="entry name" value="Riboflavin_Biosynth_HTPR"/>
</dbReference>
<keyword evidence="10 12" id="KW-0560">Oxidoreductase</keyword>
<feature type="binding site" evidence="14">
    <location>
        <position position="196"/>
    </location>
    <ligand>
        <name>substrate</name>
    </ligand>
</feature>
<evidence type="ECO:0000256" key="13">
    <source>
        <dbReference type="PIRSR" id="PIRSR006769-1"/>
    </source>
</evidence>
<dbReference type="EC" id="3.5.4.26" evidence="12"/>
<feature type="binding site" evidence="15">
    <location>
        <position position="87"/>
    </location>
    <ligand>
        <name>Zn(2+)</name>
        <dbReference type="ChEBI" id="CHEBI:29105"/>
        <note>catalytic</note>
    </ligand>
</feature>
<feature type="active site" description="Proton donor" evidence="13">
    <location>
        <position position="64"/>
    </location>
</feature>
<keyword evidence="6 12" id="KW-0686">Riboflavin biosynthesis</keyword>
<dbReference type="PANTHER" id="PTHR38011:SF7">
    <property type="entry name" value="2,5-DIAMINO-6-RIBOSYLAMINO-4(3H)-PYRIMIDINONE 5'-PHOSPHATE REDUCTASE"/>
    <property type="match status" value="1"/>
</dbReference>
<dbReference type="EMBL" id="LT960614">
    <property type="protein sequence ID" value="SON56134.1"/>
    <property type="molecule type" value="Genomic_DNA"/>
</dbReference>
<dbReference type="InterPro" id="IPR024072">
    <property type="entry name" value="DHFR-like_dom_sf"/>
</dbReference>
<dbReference type="Proteomes" id="UP000223606">
    <property type="component" value="Chromosome 1"/>
</dbReference>
<feature type="binding site" evidence="14">
    <location>
        <position position="219"/>
    </location>
    <ligand>
        <name>substrate</name>
    </ligand>
</feature>
<dbReference type="RefSeq" id="WP_099556557.1">
    <property type="nucleotide sequence ID" value="NZ_LT960614.1"/>
</dbReference>
<dbReference type="AlphaFoldDB" id="A0A2C9D737"/>
<evidence type="ECO:0000256" key="4">
    <source>
        <dbReference type="ARBA" id="ARBA00005259"/>
    </source>
</evidence>
<proteinExistence type="inferred from homology"/>
<reference evidence="18" key="1">
    <citation type="submission" date="2017-09" db="EMBL/GenBank/DDBJ databases">
        <title>Genome sequence of Nannocystis excedens DSM 71.</title>
        <authorList>
            <person name="Blom J."/>
        </authorList>
    </citation>
    <scope>NUCLEOTIDE SEQUENCE [LARGE SCALE GENOMIC DNA]</scope>
    <source>
        <strain evidence="18">type strain: E19</strain>
    </source>
</reference>
<dbReference type="PROSITE" id="PS00903">
    <property type="entry name" value="CYT_DCMP_DEAMINASES_1"/>
    <property type="match status" value="1"/>
</dbReference>
<sequence length="381" mass="40093">MKTDGRVDPETDRRFMAAVLSLGWWHQGLARPNPSVGAILVRPGSEPVVIARGVTGIGGRPHGEAMALAMAGEAARGATAYVTLEPCSHCGRAGPCCEALAAAGVGRVVSAMEDPDPRVAGQGHAFLRQSGIALTTGVLEAEARRLHAGHISRILRQRPHVFLKLAVSADGFIGRNGDGQIAISGDESRAYAHALRAEADAIVVGIGTALADNPSLTCRLPGMELRSPLRVVLDPSLRLAVQSTLVRTARQTSVTVFSQTGSWDGDSQREALTAAGVDVRAAALAPDGGLDLVDVLFQLSNLGVGRLMVEGGARLARSLIEADLVDELHLVRSPVMIGPGGVPAFGGLTLAEATTKLHISEQRWLGRDRLIHYRRADRTVT</sequence>
<evidence type="ECO:0000256" key="8">
    <source>
        <dbReference type="ARBA" id="ARBA00022833"/>
    </source>
</evidence>
<dbReference type="PIRSF" id="PIRSF006769">
    <property type="entry name" value="RibD"/>
    <property type="match status" value="1"/>
</dbReference>
<evidence type="ECO:0000256" key="7">
    <source>
        <dbReference type="ARBA" id="ARBA00022723"/>
    </source>
</evidence>
<keyword evidence="7 12" id="KW-0479">Metal-binding</keyword>
<evidence type="ECO:0000256" key="5">
    <source>
        <dbReference type="ARBA" id="ARBA00007417"/>
    </source>
</evidence>
<evidence type="ECO:0000256" key="1">
    <source>
        <dbReference type="ARBA" id="ARBA00002151"/>
    </source>
</evidence>
<evidence type="ECO:0000256" key="10">
    <source>
        <dbReference type="ARBA" id="ARBA00023002"/>
    </source>
</evidence>
<feature type="binding site" evidence="14">
    <location>
        <position position="212"/>
    </location>
    <ligand>
        <name>NADP(+)</name>
        <dbReference type="ChEBI" id="CHEBI:58349"/>
    </ligand>
</feature>
<keyword evidence="9 12" id="KW-0521">NADP</keyword>
<evidence type="ECO:0000256" key="11">
    <source>
        <dbReference type="ARBA" id="ARBA00023268"/>
    </source>
</evidence>
<dbReference type="InterPro" id="IPR016192">
    <property type="entry name" value="APOBEC/CMP_deaminase_Zn-bd"/>
</dbReference>
<dbReference type="InterPro" id="IPR016193">
    <property type="entry name" value="Cytidine_deaminase-like"/>
</dbReference>
<dbReference type="InterPro" id="IPR004794">
    <property type="entry name" value="Eubact_RibD"/>
</dbReference>
<evidence type="ECO:0000256" key="12">
    <source>
        <dbReference type="PIRNR" id="PIRNR006769"/>
    </source>
</evidence>
<dbReference type="GO" id="GO:0008703">
    <property type="term" value="F:5-amino-6-(5-phosphoribosylamino)uracil reductase activity"/>
    <property type="evidence" value="ECO:0007669"/>
    <property type="project" value="UniProtKB-EC"/>
</dbReference>
<keyword evidence="11" id="KW-0511">Multifunctional enzyme</keyword>
<dbReference type="SUPFAM" id="SSF53927">
    <property type="entry name" value="Cytidine deaminase-like"/>
    <property type="match status" value="1"/>
</dbReference>
<evidence type="ECO:0000256" key="14">
    <source>
        <dbReference type="PIRSR" id="PIRSR006769-2"/>
    </source>
</evidence>
<dbReference type="PANTHER" id="PTHR38011">
    <property type="entry name" value="DIHYDROFOLATE REDUCTASE FAMILY PROTEIN (AFU_ORTHOLOGUE AFUA_8G06820)"/>
    <property type="match status" value="1"/>
</dbReference>
<evidence type="ECO:0000256" key="3">
    <source>
        <dbReference type="ARBA" id="ARBA00004910"/>
    </source>
</evidence>
<comment type="similarity">
    <text evidence="4 12">In the N-terminal section; belongs to the cytidine and deoxycytidylate deaminase family.</text>
</comment>
<feature type="binding site" evidence="14">
    <location>
        <position position="208"/>
    </location>
    <ligand>
        <name>NADP(+)</name>
        <dbReference type="ChEBI" id="CHEBI:58349"/>
    </ligand>
</feature>
<comment type="function">
    <text evidence="1 12">Converts 2,5-diamino-6-(ribosylamino)-4(3h)-pyrimidinone 5'-phosphate into 5-amino-6-(ribosylamino)-2,4(1h,3h)-pyrimidinedione 5'-phosphate.</text>
</comment>
<dbReference type="NCBIfam" id="TIGR00326">
    <property type="entry name" value="eubact_ribD"/>
    <property type="match status" value="1"/>
</dbReference>
<comment type="pathway">
    <text evidence="2 12">Cofactor biosynthesis; riboflavin biosynthesis; 5-amino-6-(D-ribitylamino)uracil from GTP: step 2/4.</text>
</comment>
<dbReference type="Gene3D" id="3.40.140.10">
    <property type="entry name" value="Cytidine Deaminase, domain 2"/>
    <property type="match status" value="1"/>
</dbReference>
<comment type="similarity">
    <text evidence="5 12">In the C-terminal section; belongs to the HTP reductase family.</text>
</comment>
<evidence type="ECO:0000256" key="9">
    <source>
        <dbReference type="ARBA" id="ARBA00022857"/>
    </source>
</evidence>
<dbReference type="Gene3D" id="3.40.430.10">
    <property type="entry name" value="Dihydrofolate Reductase, subunit A"/>
    <property type="match status" value="1"/>
</dbReference>
<comment type="catalytic activity">
    <reaction evidence="12">
        <text>5-amino-6-(5-phospho-D-ribitylamino)uracil + NADP(+) = 5-amino-6-(5-phospho-D-ribosylamino)uracil + NADPH + H(+)</text>
        <dbReference type="Rhea" id="RHEA:17845"/>
        <dbReference type="ChEBI" id="CHEBI:15378"/>
        <dbReference type="ChEBI" id="CHEBI:57783"/>
        <dbReference type="ChEBI" id="CHEBI:58349"/>
        <dbReference type="ChEBI" id="CHEBI:58421"/>
        <dbReference type="ChEBI" id="CHEBI:58453"/>
        <dbReference type="EC" id="1.1.1.193"/>
    </reaction>
</comment>
<dbReference type="SUPFAM" id="SSF53597">
    <property type="entry name" value="Dihydrofolate reductase-like"/>
    <property type="match status" value="1"/>
</dbReference>
<dbReference type="EC" id="1.1.1.193" evidence="12"/>
<dbReference type="GO" id="GO:0008270">
    <property type="term" value="F:zinc ion binding"/>
    <property type="evidence" value="ECO:0007669"/>
    <property type="project" value="InterPro"/>
</dbReference>
<dbReference type="GO" id="GO:0009231">
    <property type="term" value="P:riboflavin biosynthetic process"/>
    <property type="evidence" value="ECO:0007669"/>
    <property type="project" value="UniProtKB-UniPathway"/>
</dbReference>
<evidence type="ECO:0000259" key="16">
    <source>
        <dbReference type="PROSITE" id="PS51747"/>
    </source>
</evidence>
<comment type="pathway">
    <text evidence="3 12">Cofactor biosynthesis; riboflavin biosynthesis; 5-amino-6-(D-ribitylamino)uracil from GTP: step 3/4.</text>
</comment>
<protein>
    <recommendedName>
        <fullName evidence="12">Riboflavin biosynthesis protein RibD</fullName>
    </recommendedName>
    <domain>
        <recommendedName>
            <fullName evidence="12">Diaminohydroxyphosphoribosylaminopyrimidine deaminase</fullName>
            <shortName evidence="12">DRAP deaminase</shortName>
            <ecNumber evidence="12">3.5.4.26</ecNumber>
        </recommendedName>
        <alternativeName>
            <fullName evidence="12">Riboflavin-specific deaminase</fullName>
        </alternativeName>
    </domain>
    <domain>
        <recommendedName>
            <fullName evidence="12">5-amino-6-(5-phosphoribosylamino)uracil reductase</fullName>
            <ecNumber evidence="12">1.1.1.193</ecNumber>
        </recommendedName>
        <alternativeName>
            <fullName evidence="12">HTP reductase</fullName>
        </alternativeName>
    </domain>
</protein>
<dbReference type="GO" id="GO:0008835">
    <property type="term" value="F:diaminohydroxyphosphoribosylaminopyrimidine deaminase activity"/>
    <property type="evidence" value="ECO:0007669"/>
    <property type="project" value="UniProtKB-EC"/>
</dbReference>
<feature type="binding site" evidence="15">
    <location>
        <position position="62"/>
    </location>
    <ligand>
        <name>Zn(2+)</name>
        <dbReference type="ChEBI" id="CHEBI:29105"/>
        <note>catalytic</note>
    </ligand>
</feature>
<name>A0A2C9D737_9HYPH</name>
<feature type="domain" description="CMP/dCMP-type deaminase" evidence="16">
    <location>
        <begin position="10"/>
        <end position="134"/>
    </location>
</feature>
<dbReference type="InterPro" id="IPR002125">
    <property type="entry name" value="CMP_dCMP_dom"/>
</dbReference>
<comment type="cofactor">
    <cofactor evidence="12 15">
        <name>Zn(2+)</name>
        <dbReference type="ChEBI" id="CHEBI:29105"/>
    </cofactor>
    <text evidence="12 15">Binds 1 zinc ion.</text>
</comment>
<keyword evidence="8 12" id="KW-0862">Zinc</keyword>
<comment type="catalytic activity">
    <reaction evidence="12">
        <text>2,5-diamino-6-hydroxy-4-(5-phosphoribosylamino)-pyrimidine + H2O + H(+) = 5-amino-6-(5-phospho-D-ribosylamino)uracil + NH4(+)</text>
        <dbReference type="Rhea" id="RHEA:21868"/>
        <dbReference type="ChEBI" id="CHEBI:15377"/>
        <dbReference type="ChEBI" id="CHEBI:15378"/>
        <dbReference type="ChEBI" id="CHEBI:28938"/>
        <dbReference type="ChEBI" id="CHEBI:58453"/>
        <dbReference type="ChEBI" id="CHEBI:58614"/>
        <dbReference type="EC" id="3.5.4.26"/>
    </reaction>
</comment>
<feature type="binding site" evidence="14">
    <location>
        <position position="166"/>
    </location>
    <ligand>
        <name>NADP(+)</name>
        <dbReference type="ChEBI" id="CHEBI:58349"/>
    </ligand>
</feature>
<dbReference type="KEGG" id="hdi:HDIA_2593"/>